<dbReference type="InterPro" id="IPR011990">
    <property type="entry name" value="TPR-like_helical_dom_sf"/>
</dbReference>
<dbReference type="InterPro" id="IPR027417">
    <property type="entry name" value="P-loop_NTPase"/>
</dbReference>
<evidence type="ECO:0000313" key="4">
    <source>
        <dbReference type="EMBL" id="BCJ37322.1"/>
    </source>
</evidence>
<feature type="domain" description="HTH luxR-type" evidence="3">
    <location>
        <begin position="862"/>
        <end position="926"/>
    </location>
</feature>
<dbReference type="GO" id="GO:0004016">
    <property type="term" value="F:adenylate cyclase activity"/>
    <property type="evidence" value="ECO:0007669"/>
    <property type="project" value="TreeGrafter"/>
</dbReference>
<dbReference type="PANTHER" id="PTHR16305">
    <property type="entry name" value="TESTICULAR SOLUBLE ADENYLYL CYCLASE"/>
    <property type="match status" value="1"/>
</dbReference>
<keyword evidence="2" id="KW-0067">ATP-binding</keyword>
<dbReference type="GO" id="GO:0005737">
    <property type="term" value="C:cytoplasm"/>
    <property type="evidence" value="ECO:0007669"/>
    <property type="project" value="TreeGrafter"/>
</dbReference>
<dbReference type="SUPFAM" id="SSF48452">
    <property type="entry name" value="TPR-like"/>
    <property type="match status" value="1"/>
</dbReference>
<dbReference type="SUPFAM" id="SSF52540">
    <property type="entry name" value="P-loop containing nucleoside triphosphate hydrolases"/>
    <property type="match status" value="1"/>
</dbReference>
<keyword evidence="5" id="KW-1185">Reference proteome</keyword>
<dbReference type="GO" id="GO:0006355">
    <property type="term" value="P:regulation of DNA-templated transcription"/>
    <property type="evidence" value="ECO:0007669"/>
    <property type="project" value="InterPro"/>
</dbReference>
<dbReference type="Gene3D" id="3.40.50.300">
    <property type="entry name" value="P-loop containing nucleotide triphosphate hydrolases"/>
    <property type="match status" value="1"/>
</dbReference>
<dbReference type="PRINTS" id="PR00038">
    <property type="entry name" value="HTHLUXR"/>
</dbReference>
<organism evidence="4 5">
    <name type="scientific">Actinocatenispora thailandica</name>
    <dbReference type="NCBI Taxonomy" id="227318"/>
    <lineage>
        <taxon>Bacteria</taxon>
        <taxon>Bacillati</taxon>
        <taxon>Actinomycetota</taxon>
        <taxon>Actinomycetes</taxon>
        <taxon>Micromonosporales</taxon>
        <taxon>Micromonosporaceae</taxon>
        <taxon>Actinocatenispora</taxon>
    </lineage>
</organism>
<name>A0A7R7DTL5_9ACTN</name>
<dbReference type="PANTHER" id="PTHR16305:SF35">
    <property type="entry name" value="TRANSCRIPTIONAL ACTIVATOR DOMAIN"/>
    <property type="match status" value="1"/>
</dbReference>
<gene>
    <name evidence="4" type="ORF">Athai_48250</name>
</gene>
<accession>A0A7R7DTL5</accession>
<dbReference type="EMBL" id="AP023355">
    <property type="protein sequence ID" value="BCJ37322.1"/>
    <property type="molecule type" value="Genomic_DNA"/>
</dbReference>
<dbReference type="Pfam" id="PF00196">
    <property type="entry name" value="GerE"/>
    <property type="match status" value="1"/>
</dbReference>
<dbReference type="InterPro" id="IPR036388">
    <property type="entry name" value="WH-like_DNA-bd_sf"/>
</dbReference>
<protein>
    <submittedName>
        <fullName evidence="4">Transcriptional regulator</fullName>
    </submittedName>
</protein>
<dbReference type="Pfam" id="PF13191">
    <property type="entry name" value="AAA_16"/>
    <property type="match status" value="1"/>
</dbReference>
<dbReference type="Gene3D" id="1.10.10.10">
    <property type="entry name" value="Winged helix-like DNA-binding domain superfamily/Winged helix DNA-binding domain"/>
    <property type="match status" value="1"/>
</dbReference>
<dbReference type="SUPFAM" id="SSF46894">
    <property type="entry name" value="C-terminal effector domain of the bipartite response regulators"/>
    <property type="match status" value="1"/>
</dbReference>
<dbReference type="GO" id="GO:0003677">
    <property type="term" value="F:DNA binding"/>
    <property type="evidence" value="ECO:0007669"/>
    <property type="project" value="InterPro"/>
</dbReference>
<dbReference type="Proteomes" id="UP000611640">
    <property type="component" value="Chromosome"/>
</dbReference>
<sequence length="935" mass="97723">MDSRTTLVGRAAELAALDAAVRSGLAGAAVLVELAGDPGMGKTRLLTALSERARGADLHAVHAAGARMTTGVPYSALTPLLRGLGIAVDGDRGGTDLTRWELYRAVRAAFDRPTLVCLDDAHWADSASLDLLGRLLLDPPETGLVAAVAHRHRQDPPALAEALGLRSPTVEHRLLSLRPLSVDDVGRLVGLPAGPRLTETHAASGGNPLYALALRTGIDGGDAAAGPAVAALRAEVGGLPPDQARVLGVAAVAGDGCPPSLVLACSTDDAGGAGADRYDGVASAGAGRYDDAGGAGADRYEAALDRLQERDLLRLDDDGRLWFRHPVLQNLAYRQLPGSVRRRLHRRLAAELGRRGSTAPVRALHVVRSAQPGDVPAARLLLDCAQQVGPRAPGVAVEYLTAARSLLGPTEPDLVATIEVETARQLIATGDLAAAEEILRAPAPAAERARHALVRARLSRLLGRYAEAVATLQAELAGTSDPRQVVLLALEGAMCAAFGGSAAVTEFVALAQRAVGAVTDPAYRAAVQVARAFLTSMTGGPVPTDLPAAAATLDALSDGHLVQLLDPFGMLGWTELELERDAVALRHFERAIAIADRAGHADLLPYLLVGRSYASSRLGAFDTALDAARDAVDAARRLGGASVVLAVAFQASARVYVSGPAEAATVVRDALARPLGTERDWFAEIAARVAARISATAGDTGVDPNTLLRACGGETMAWVEVCNRPYWCTVLSEMFLDRGDRERARHWLGEAARHAEPLGLRGADAHVATARARLLAEVDLAAAVDAAEEAVAGFGALGWTPDEMYARLLTATLSARAGRWSAVTDQLARAHRLATSMPAPWLHRMVAGAQRQLQSAAGRQPAPGGRGELTRRERQIAELVAAGATNADIAAALHVTVKTVEAHLSRAYRKLGVRSRAMLVDAIRSAPSPRNAPSP</sequence>
<evidence type="ECO:0000256" key="2">
    <source>
        <dbReference type="ARBA" id="ARBA00022840"/>
    </source>
</evidence>
<dbReference type="InterPro" id="IPR000792">
    <property type="entry name" value="Tscrpt_reg_LuxR_C"/>
</dbReference>
<reference evidence="4 5" key="1">
    <citation type="submission" date="2020-08" db="EMBL/GenBank/DDBJ databases">
        <title>Whole genome shotgun sequence of Actinocatenispora thailandica NBRC 105041.</title>
        <authorList>
            <person name="Komaki H."/>
            <person name="Tamura T."/>
        </authorList>
    </citation>
    <scope>NUCLEOTIDE SEQUENCE [LARGE SCALE GENOMIC DNA]</scope>
    <source>
        <strain evidence="4 5">NBRC 105041</strain>
    </source>
</reference>
<dbReference type="GO" id="GO:0005524">
    <property type="term" value="F:ATP binding"/>
    <property type="evidence" value="ECO:0007669"/>
    <property type="project" value="UniProtKB-KW"/>
</dbReference>
<evidence type="ECO:0000313" key="5">
    <source>
        <dbReference type="Proteomes" id="UP000611640"/>
    </source>
</evidence>
<dbReference type="InterPro" id="IPR041664">
    <property type="entry name" value="AAA_16"/>
</dbReference>
<dbReference type="Gene3D" id="1.25.40.10">
    <property type="entry name" value="Tetratricopeptide repeat domain"/>
    <property type="match status" value="1"/>
</dbReference>
<dbReference type="InterPro" id="IPR016032">
    <property type="entry name" value="Sig_transdc_resp-reg_C-effctor"/>
</dbReference>
<dbReference type="CDD" id="cd06170">
    <property type="entry name" value="LuxR_C_like"/>
    <property type="match status" value="1"/>
</dbReference>
<dbReference type="RefSeq" id="WP_203963553.1">
    <property type="nucleotide sequence ID" value="NZ_AP023355.1"/>
</dbReference>
<dbReference type="KEGG" id="atl:Athai_48250"/>
<proteinExistence type="predicted"/>
<dbReference type="AlphaFoldDB" id="A0A7R7DTL5"/>
<dbReference type="PROSITE" id="PS00622">
    <property type="entry name" value="HTH_LUXR_1"/>
    <property type="match status" value="1"/>
</dbReference>
<dbReference type="PROSITE" id="PS50043">
    <property type="entry name" value="HTH_LUXR_2"/>
    <property type="match status" value="1"/>
</dbReference>
<evidence type="ECO:0000259" key="3">
    <source>
        <dbReference type="PROSITE" id="PS50043"/>
    </source>
</evidence>
<keyword evidence="1" id="KW-0547">Nucleotide-binding</keyword>
<evidence type="ECO:0000256" key="1">
    <source>
        <dbReference type="ARBA" id="ARBA00022741"/>
    </source>
</evidence>
<dbReference type="SMART" id="SM00421">
    <property type="entry name" value="HTH_LUXR"/>
    <property type="match status" value="1"/>
</dbReference>